<comment type="caution">
    <text evidence="7">The sequence shown here is derived from an EMBL/GenBank/DDBJ whole genome shotgun (WGS) entry which is preliminary data.</text>
</comment>
<keyword evidence="4" id="KW-0695">RNA-directed DNA polymerase</keyword>
<dbReference type="FunFam" id="3.10.20.370:FF:000001">
    <property type="entry name" value="Retrovirus-related Pol polyprotein from transposon 17.6-like protein"/>
    <property type="match status" value="1"/>
</dbReference>
<dbReference type="GO" id="GO:0004519">
    <property type="term" value="F:endonuclease activity"/>
    <property type="evidence" value="ECO:0007669"/>
    <property type="project" value="UniProtKB-KW"/>
</dbReference>
<protein>
    <recommendedName>
        <fullName evidence="6">Reverse transcriptase/retrotransposon-derived protein RNase H-like domain-containing protein</fullName>
    </recommendedName>
</protein>
<sequence length="255" mass="28254">MIPDFATIAYPLTELLRHNPSSKSLAWTDVTKDSFDNLKQALTNCPTLAYPSQTATVYQLVTDASSLAVGAALYQIIDGKPTPLGFYSKKLSDTQRTYSTYDRELLAAYLAVLHFKVLIDGHSTTLFLDHKPLVSAFHSKSIAKSDRQQRQLAFISEYVTSVNYICGDNNVVADCLSRSTCAVTVDVFDLCGIAHSQTNDKELNTYKDRLSSYELPSNLTLWCNKSTCSPRPCVPSSLRDNIIHSFITWALTSGC</sequence>
<dbReference type="SUPFAM" id="SSF56672">
    <property type="entry name" value="DNA/RNA polymerases"/>
    <property type="match status" value="1"/>
</dbReference>
<evidence type="ECO:0000256" key="2">
    <source>
        <dbReference type="ARBA" id="ARBA00022722"/>
    </source>
</evidence>
<dbReference type="CDD" id="cd09274">
    <property type="entry name" value="RNase_HI_RT_Ty3"/>
    <property type="match status" value="1"/>
</dbReference>
<keyword evidence="3" id="KW-0255">Endonuclease</keyword>
<evidence type="ECO:0000313" key="8">
    <source>
        <dbReference type="Proteomes" id="UP001286313"/>
    </source>
</evidence>
<keyword evidence="5" id="KW-0511">Multifunctional enzyme</keyword>
<dbReference type="EMBL" id="JAWQEG010001559">
    <property type="protein sequence ID" value="KAK3878428.1"/>
    <property type="molecule type" value="Genomic_DNA"/>
</dbReference>
<evidence type="ECO:0000256" key="4">
    <source>
        <dbReference type="ARBA" id="ARBA00022918"/>
    </source>
</evidence>
<evidence type="ECO:0000256" key="3">
    <source>
        <dbReference type="ARBA" id="ARBA00022759"/>
    </source>
</evidence>
<dbReference type="InterPro" id="IPR043128">
    <property type="entry name" value="Rev_trsase/Diguanyl_cyclase"/>
</dbReference>
<organism evidence="7 8">
    <name type="scientific">Petrolisthes cinctipes</name>
    <name type="common">Flat porcelain crab</name>
    <dbReference type="NCBI Taxonomy" id="88211"/>
    <lineage>
        <taxon>Eukaryota</taxon>
        <taxon>Metazoa</taxon>
        <taxon>Ecdysozoa</taxon>
        <taxon>Arthropoda</taxon>
        <taxon>Crustacea</taxon>
        <taxon>Multicrustacea</taxon>
        <taxon>Malacostraca</taxon>
        <taxon>Eumalacostraca</taxon>
        <taxon>Eucarida</taxon>
        <taxon>Decapoda</taxon>
        <taxon>Pleocyemata</taxon>
        <taxon>Anomura</taxon>
        <taxon>Galatheoidea</taxon>
        <taxon>Porcellanidae</taxon>
        <taxon>Petrolisthes</taxon>
    </lineage>
</organism>
<keyword evidence="3" id="KW-0378">Hydrolase</keyword>
<dbReference type="PANTHER" id="PTHR37984">
    <property type="entry name" value="PROTEIN CBG26694"/>
    <property type="match status" value="1"/>
</dbReference>
<evidence type="ECO:0000256" key="5">
    <source>
        <dbReference type="ARBA" id="ARBA00023268"/>
    </source>
</evidence>
<dbReference type="GO" id="GO:0003964">
    <property type="term" value="F:RNA-directed DNA polymerase activity"/>
    <property type="evidence" value="ECO:0007669"/>
    <property type="project" value="UniProtKB-KW"/>
</dbReference>
<name>A0AAE1FQ43_PETCI</name>
<evidence type="ECO:0000259" key="6">
    <source>
        <dbReference type="Pfam" id="PF17919"/>
    </source>
</evidence>
<keyword evidence="1" id="KW-0808">Transferase</keyword>
<proteinExistence type="predicted"/>
<evidence type="ECO:0000256" key="1">
    <source>
        <dbReference type="ARBA" id="ARBA00022695"/>
    </source>
</evidence>
<dbReference type="InterPro" id="IPR050951">
    <property type="entry name" value="Retrovirus_Pol_polyprotein"/>
</dbReference>
<feature type="domain" description="Reverse transcriptase/retrotransposon-derived protein RNase H-like" evidence="6">
    <location>
        <begin position="27"/>
        <end position="125"/>
    </location>
</feature>
<keyword evidence="1" id="KW-0548">Nucleotidyltransferase</keyword>
<dbReference type="Pfam" id="PF17919">
    <property type="entry name" value="RT_RNaseH_2"/>
    <property type="match status" value="1"/>
</dbReference>
<dbReference type="Proteomes" id="UP001286313">
    <property type="component" value="Unassembled WGS sequence"/>
</dbReference>
<accession>A0AAE1FQ43</accession>
<evidence type="ECO:0000313" key="7">
    <source>
        <dbReference type="EMBL" id="KAK3878428.1"/>
    </source>
</evidence>
<dbReference type="InterPro" id="IPR041577">
    <property type="entry name" value="RT_RNaseH_2"/>
</dbReference>
<dbReference type="InterPro" id="IPR043502">
    <property type="entry name" value="DNA/RNA_pol_sf"/>
</dbReference>
<keyword evidence="2" id="KW-0540">Nuclease</keyword>
<dbReference type="Gene3D" id="3.30.70.270">
    <property type="match status" value="1"/>
</dbReference>
<gene>
    <name evidence="7" type="ORF">Pcinc_017012</name>
</gene>
<dbReference type="PANTHER" id="PTHR37984:SF5">
    <property type="entry name" value="PROTEIN NYNRIN-LIKE"/>
    <property type="match status" value="1"/>
</dbReference>
<reference evidence="7" key="1">
    <citation type="submission" date="2023-10" db="EMBL/GenBank/DDBJ databases">
        <title>Genome assemblies of two species of porcelain crab, Petrolisthes cinctipes and Petrolisthes manimaculis (Anomura: Porcellanidae).</title>
        <authorList>
            <person name="Angst P."/>
        </authorList>
    </citation>
    <scope>NUCLEOTIDE SEQUENCE</scope>
    <source>
        <strain evidence="7">PB745_01</strain>
        <tissue evidence="7">Gill</tissue>
    </source>
</reference>
<dbReference type="AlphaFoldDB" id="A0AAE1FQ43"/>
<keyword evidence="8" id="KW-1185">Reference proteome</keyword>